<dbReference type="InterPro" id="IPR006427">
    <property type="entry name" value="Portal_HK97"/>
</dbReference>
<proteinExistence type="predicted"/>
<dbReference type="EMBL" id="MAKX01000001">
    <property type="protein sequence ID" value="OCK44373.1"/>
    <property type="molecule type" value="Genomic_DNA"/>
</dbReference>
<reference evidence="1 2" key="1">
    <citation type="submission" date="2016-06" db="EMBL/GenBank/DDBJ databases">
        <title>Draft Genome Sequence of Tenacibaculum soleae UCD-KL19.</title>
        <authorList>
            <person name="Eisen J.A."/>
            <person name="Coil D.A."/>
            <person name="Lujan K.M."/>
        </authorList>
    </citation>
    <scope>NUCLEOTIDE SEQUENCE [LARGE SCALE GENOMIC DNA]</scope>
    <source>
        <strain evidence="1 2">UCD-KL19</strain>
    </source>
</reference>
<dbReference type="Pfam" id="PF04860">
    <property type="entry name" value="Phage_portal"/>
    <property type="match status" value="1"/>
</dbReference>
<dbReference type="NCBIfam" id="TIGR01537">
    <property type="entry name" value="portal_HK97"/>
    <property type="match status" value="1"/>
</dbReference>
<gene>
    <name evidence="1" type="ORF">BA195_06765</name>
</gene>
<dbReference type="Proteomes" id="UP000093186">
    <property type="component" value="Unassembled WGS sequence"/>
</dbReference>
<organism evidence="1 2">
    <name type="scientific">Tenacibaculum soleae</name>
    <dbReference type="NCBI Taxonomy" id="447689"/>
    <lineage>
        <taxon>Bacteria</taxon>
        <taxon>Pseudomonadati</taxon>
        <taxon>Bacteroidota</taxon>
        <taxon>Flavobacteriia</taxon>
        <taxon>Flavobacteriales</taxon>
        <taxon>Flavobacteriaceae</taxon>
        <taxon>Tenacibaculum</taxon>
    </lineage>
</organism>
<dbReference type="STRING" id="447689.BA195_06765"/>
<dbReference type="InterPro" id="IPR006944">
    <property type="entry name" value="Phage/GTA_portal"/>
</dbReference>
<sequence>MIFKAAQHNNLTRSATVSGGGGFLNMFGGVTSKSGVAVTSNSALTLSAFYNGVTILCNDYAKLPKHVIQKTDGDINRLSNHPVDYLINQRPNQYMNSFGFDSVLMKNAILKGNGYAEKVVNSYTGKVESLQYIDQSITPVTVKKFENKLWYHFDGRVVASENMLHYRSLYSDNGITGIGIVAHAAKSLGVALSSQEFAEEYYASKGIGTGIVTTTKDMDPDAKKRYGSALSGVLSSKQPFKVAVVDEAGSFQHIKLTPQESMFLETNKHAIGEVARWLNIPTYKLKDTENQNNSNMENQSISHVSDSVLPWSIINNQEYNAKLFTDAERKNGIKARFNTESLLQSDKKTQLAWYIGHIYAGSMTRNEVRNKMGLNSLAGLDEPLTAVNMQTMKQVMESLKLQENE</sequence>
<keyword evidence="2" id="KW-1185">Reference proteome</keyword>
<comment type="caution">
    <text evidence="1">The sequence shown here is derived from an EMBL/GenBank/DDBJ whole genome shotgun (WGS) entry which is preliminary data.</text>
</comment>
<dbReference type="RefSeq" id="WP_068703681.1">
    <property type="nucleotide sequence ID" value="NZ_MAKX01000001.1"/>
</dbReference>
<name>A0A1B9Y3J7_9FLAO</name>
<accession>A0A1B9Y3J7</accession>
<dbReference type="AlphaFoldDB" id="A0A1B9Y3J7"/>
<evidence type="ECO:0000313" key="2">
    <source>
        <dbReference type="Proteomes" id="UP000093186"/>
    </source>
</evidence>
<dbReference type="OrthoDB" id="9765386at2"/>
<protein>
    <submittedName>
        <fullName evidence="1">Phage portal protein</fullName>
    </submittedName>
</protein>
<evidence type="ECO:0000313" key="1">
    <source>
        <dbReference type="EMBL" id="OCK44373.1"/>
    </source>
</evidence>